<dbReference type="InterPro" id="IPR051320">
    <property type="entry name" value="Viral_Replic_Matur_Polypro"/>
</dbReference>
<dbReference type="Gene3D" id="3.30.70.270">
    <property type="match status" value="1"/>
</dbReference>
<dbReference type="EMBL" id="QJKJ01007755">
    <property type="protein sequence ID" value="RDX82065.1"/>
    <property type="molecule type" value="Genomic_DNA"/>
</dbReference>
<reference evidence="1" key="1">
    <citation type="submission" date="2018-05" db="EMBL/GenBank/DDBJ databases">
        <title>Draft genome of Mucuna pruriens seed.</title>
        <authorList>
            <person name="Nnadi N.E."/>
            <person name="Vos R."/>
            <person name="Hasami M.H."/>
            <person name="Devisetty U.K."/>
            <person name="Aguiy J.C."/>
        </authorList>
    </citation>
    <scope>NUCLEOTIDE SEQUENCE [LARGE SCALE GENOMIC DNA]</scope>
    <source>
        <strain evidence="1">JCA_2017</strain>
    </source>
</reference>
<dbReference type="STRING" id="157652.A0A371FUN7"/>
<dbReference type="InterPro" id="IPR043128">
    <property type="entry name" value="Rev_trsase/Diguanyl_cyclase"/>
</dbReference>
<dbReference type="SUPFAM" id="SSF56672">
    <property type="entry name" value="DNA/RNA polymerases"/>
    <property type="match status" value="1"/>
</dbReference>
<organism evidence="1 2">
    <name type="scientific">Mucuna pruriens</name>
    <name type="common">Velvet bean</name>
    <name type="synonym">Dolichos pruriens</name>
    <dbReference type="NCBI Taxonomy" id="157652"/>
    <lineage>
        <taxon>Eukaryota</taxon>
        <taxon>Viridiplantae</taxon>
        <taxon>Streptophyta</taxon>
        <taxon>Embryophyta</taxon>
        <taxon>Tracheophyta</taxon>
        <taxon>Spermatophyta</taxon>
        <taxon>Magnoliopsida</taxon>
        <taxon>eudicotyledons</taxon>
        <taxon>Gunneridae</taxon>
        <taxon>Pentapetalae</taxon>
        <taxon>rosids</taxon>
        <taxon>fabids</taxon>
        <taxon>Fabales</taxon>
        <taxon>Fabaceae</taxon>
        <taxon>Papilionoideae</taxon>
        <taxon>50 kb inversion clade</taxon>
        <taxon>NPAAA clade</taxon>
        <taxon>indigoferoid/millettioid clade</taxon>
        <taxon>Phaseoleae</taxon>
        <taxon>Mucuna</taxon>
    </lineage>
</organism>
<feature type="non-terminal residue" evidence="1">
    <location>
        <position position="111"/>
    </location>
</feature>
<gene>
    <name evidence="1" type="ORF">CR513_37194</name>
</gene>
<evidence type="ECO:0000313" key="1">
    <source>
        <dbReference type="EMBL" id="RDX82065.1"/>
    </source>
</evidence>
<accession>A0A371FUN7</accession>
<sequence>MVKLIVDMLKEGTIRPSTSPFSSLVLLGLKCHFYLRSFCIRSIDYLGHIITGQGVQVDSSKLQAILGWSTPTFLTTLQAFLGPIGFYMHFVHHYATIASPLTDLLKYMSLL</sequence>
<keyword evidence="2" id="KW-1185">Reference proteome</keyword>
<dbReference type="OrthoDB" id="911119at2759"/>
<dbReference type="PANTHER" id="PTHR33064:SF37">
    <property type="entry name" value="RIBONUCLEASE H"/>
    <property type="match status" value="1"/>
</dbReference>
<comment type="caution">
    <text evidence="1">The sequence shown here is derived from an EMBL/GenBank/DDBJ whole genome shotgun (WGS) entry which is preliminary data.</text>
</comment>
<dbReference type="Proteomes" id="UP000257109">
    <property type="component" value="Unassembled WGS sequence"/>
</dbReference>
<evidence type="ECO:0000313" key="2">
    <source>
        <dbReference type="Proteomes" id="UP000257109"/>
    </source>
</evidence>
<name>A0A371FUN7_MUCPR</name>
<protein>
    <submittedName>
        <fullName evidence="1">Mitochondrial protein</fullName>
    </submittedName>
</protein>
<dbReference type="AlphaFoldDB" id="A0A371FUN7"/>
<dbReference type="InterPro" id="IPR043502">
    <property type="entry name" value="DNA/RNA_pol_sf"/>
</dbReference>
<proteinExistence type="predicted"/>
<dbReference type="PANTHER" id="PTHR33064">
    <property type="entry name" value="POL PROTEIN"/>
    <property type="match status" value="1"/>
</dbReference>